<dbReference type="EMBL" id="ATLV01011809">
    <property type="status" value="NOT_ANNOTATED_CDS"/>
    <property type="molecule type" value="Genomic_DNA"/>
</dbReference>
<sequence>MKLVESGMAPGGIQRLRVCILLVLVMVPYHTVIVSAVIHKSAYDLQRMASGNDHRSSVDAGEAKRSVRVVHLPLEFSGNKFSNV</sequence>
<name>A0A084VDV8_ANOSI</name>
<protein>
    <submittedName>
        <fullName evidence="2 3">Cellobiose-specific PTS system IIC component</fullName>
    </submittedName>
</protein>
<keyword evidence="4" id="KW-1185">Reference proteome</keyword>
<accession>A0A084VDV8</accession>
<dbReference type="VEuPathDB" id="VectorBase:ASIC003205"/>
<feature type="transmembrane region" description="Helical" evidence="1">
    <location>
        <begin position="20"/>
        <end position="38"/>
    </location>
</feature>
<keyword evidence="1" id="KW-0812">Transmembrane</keyword>
<keyword evidence="1" id="KW-0472">Membrane</keyword>
<gene>
    <name evidence="2" type="ORF">ZHAS_00003205</name>
</gene>
<dbReference type="EnsemblMetazoa" id="ASIC003205-RA">
    <property type="protein sequence ID" value="ASIC003205-PA"/>
    <property type="gene ID" value="ASIC003205"/>
</dbReference>
<dbReference type="Proteomes" id="UP000030765">
    <property type="component" value="Unassembled WGS sequence"/>
</dbReference>
<reference evidence="3" key="2">
    <citation type="submission" date="2020-05" db="UniProtKB">
        <authorList>
            <consortium name="EnsemblMetazoa"/>
        </authorList>
    </citation>
    <scope>IDENTIFICATION</scope>
</reference>
<organism evidence="2">
    <name type="scientific">Anopheles sinensis</name>
    <name type="common">Mosquito</name>
    <dbReference type="NCBI Taxonomy" id="74873"/>
    <lineage>
        <taxon>Eukaryota</taxon>
        <taxon>Metazoa</taxon>
        <taxon>Ecdysozoa</taxon>
        <taxon>Arthropoda</taxon>
        <taxon>Hexapoda</taxon>
        <taxon>Insecta</taxon>
        <taxon>Pterygota</taxon>
        <taxon>Neoptera</taxon>
        <taxon>Endopterygota</taxon>
        <taxon>Diptera</taxon>
        <taxon>Nematocera</taxon>
        <taxon>Culicoidea</taxon>
        <taxon>Culicidae</taxon>
        <taxon>Anophelinae</taxon>
        <taxon>Anopheles</taxon>
    </lineage>
</organism>
<dbReference type="VEuPathDB" id="VectorBase:ASIS016635"/>
<dbReference type="EMBL" id="KE524723">
    <property type="protein sequence ID" value="KFB36152.1"/>
    <property type="molecule type" value="Genomic_DNA"/>
</dbReference>
<evidence type="ECO:0000313" key="3">
    <source>
        <dbReference type="EnsemblMetazoa" id="ASIC003205-PA"/>
    </source>
</evidence>
<keyword evidence="1" id="KW-1133">Transmembrane helix</keyword>
<evidence type="ECO:0000313" key="2">
    <source>
        <dbReference type="EMBL" id="KFB36152.1"/>
    </source>
</evidence>
<proteinExistence type="predicted"/>
<evidence type="ECO:0000256" key="1">
    <source>
        <dbReference type="SAM" id="Phobius"/>
    </source>
</evidence>
<evidence type="ECO:0000313" key="4">
    <source>
        <dbReference type="Proteomes" id="UP000030765"/>
    </source>
</evidence>
<dbReference type="AlphaFoldDB" id="A0A084VDV8"/>
<reference evidence="2 4" key="1">
    <citation type="journal article" date="2014" name="BMC Genomics">
        <title>Genome sequence of Anopheles sinensis provides insight into genetics basis of mosquito competence for malaria parasites.</title>
        <authorList>
            <person name="Zhou D."/>
            <person name="Zhang D."/>
            <person name="Ding G."/>
            <person name="Shi L."/>
            <person name="Hou Q."/>
            <person name="Ye Y."/>
            <person name="Xu Y."/>
            <person name="Zhou H."/>
            <person name="Xiong C."/>
            <person name="Li S."/>
            <person name="Yu J."/>
            <person name="Hong S."/>
            <person name="Yu X."/>
            <person name="Zou P."/>
            <person name="Chen C."/>
            <person name="Chang X."/>
            <person name="Wang W."/>
            <person name="Lv Y."/>
            <person name="Sun Y."/>
            <person name="Ma L."/>
            <person name="Shen B."/>
            <person name="Zhu C."/>
        </authorList>
    </citation>
    <scope>NUCLEOTIDE SEQUENCE [LARGE SCALE GENOMIC DNA]</scope>
</reference>